<feature type="region of interest" description="Disordered" evidence="1">
    <location>
        <begin position="256"/>
        <end position="280"/>
    </location>
</feature>
<evidence type="ECO:0000256" key="1">
    <source>
        <dbReference type="SAM" id="MobiDB-lite"/>
    </source>
</evidence>
<gene>
    <name evidence="3" type="ORF">M501DRAFT_998403</name>
</gene>
<dbReference type="AlphaFoldDB" id="A0A9P4SFW2"/>
<evidence type="ECO:0000313" key="3">
    <source>
        <dbReference type="EMBL" id="KAF2842151.1"/>
    </source>
</evidence>
<dbReference type="EMBL" id="MU006090">
    <property type="protein sequence ID" value="KAF2842151.1"/>
    <property type="molecule type" value="Genomic_DNA"/>
</dbReference>
<keyword evidence="4" id="KW-1185">Reference proteome</keyword>
<reference evidence="3" key="1">
    <citation type="journal article" date="2020" name="Stud. Mycol.">
        <title>101 Dothideomycetes genomes: a test case for predicting lifestyles and emergence of pathogens.</title>
        <authorList>
            <person name="Haridas S."/>
            <person name="Albert R."/>
            <person name="Binder M."/>
            <person name="Bloem J."/>
            <person name="Labutti K."/>
            <person name="Salamov A."/>
            <person name="Andreopoulos B."/>
            <person name="Baker S."/>
            <person name="Barry K."/>
            <person name="Bills G."/>
            <person name="Bluhm B."/>
            <person name="Cannon C."/>
            <person name="Castanera R."/>
            <person name="Culley D."/>
            <person name="Daum C."/>
            <person name="Ezra D."/>
            <person name="Gonzalez J."/>
            <person name="Henrissat B."/>
            <person name="Kuo A."/>
            <person name="Liang C."/>
            <person name="Lipzen A."/>
            <person name="Lutzoni F."/>
            <person name="Magnuson J."/>
            <person name="Mondo S."/>
            <person name="Nolan M."/>
            <person name="Ohm R."/>
            <person name="Pangilinan J."/>
            <person name="Park H.-J."/>
            <person name="Ramirez L."/>
            <person name="Alfaro M."/>
            <person name="Sun H."/>
            <person name="Tritt A."/>
            <person name="Yoshinaga Y."/>
            <person name="Zwiers L.-H."/>
            <person name="Turgeon B."/>
            <person name="Goodwin S."/>
            <person name="Spatafora J."/>
            <person name="Crous P."/>
            <person name="Grigoriev I."/>
        </authorList>
    </citation>
    <scope>NUCLEOTIDE SEQUENCE</scope>
    <source>
        <strain evidence="3">CBS 101060</strain>
    </source>
</reference>
<comment type="caution">
    <text evidence="3">The sequence shown here is derived from an EMBL/GenBank/DDBJ whole genome shotgun (WGS) entry which is preliminary data.</text>
</comment>
<keyword evidence="2" id="KW-1133">Transmembrane helix</keyword>
<organism evidence="3 4">
    <name type="scientific">Patellaria atrata CBS 101060</name>
    <dbReference type="NCBI Taxonomy" id="1346257"/>
    <lineage>
        <taxon>Eukaryota</taxon>
        <taxon>Fungi</taxon>
        <taxon>Dikarya</taxon>
        <taxon>Ascomycota</taxon>
        <taxon>Pezizomycotina</taxon>
        <taxon>Dothideomycetes</taxon>
        <taxon>Dothideomycetes incertae sedis</taxon>
        <taxon>Patellariales</taxon>
        <taxon>Patellariaceae</taxon>
        <taxon>Patellaria</taxon>
    </lineage>
</organism>
<accession>A0A9P4SFW2</accession>
<evidence type="ECO:0000313" key="4">
    <source>
        <dbReference type="Proteomes" id="UP000799429"/>
    </source>
</evidence>
<dbReference type="OrthoDB" id="5397827at2759"/>
<dbReference type="Proteomes" id="UP000799429">
    <property type="component" value="Unassembled WGS sequence"/>
</dbReference>
<proteinExistence type="predicted"/>
<feature type="transmembrane region" description="Helical" evidence="2">
    <location>
        <begin position="148"/>
        <end position="166"/>
    </location>
</feature>
<keyword evidence="2" id="KW-0812">Transmembrane</keyword>
<feature type="region of interest" description="Disordered" evidence="1">
    <location>
        <begin position="72"/>
        <end position="102"/>
    </location>
</feature>
<name>A0A9P4SFW2_9PEZI</name>
<protein>
    <submittedName>
        <fullName evidence="3">Uncharacterized protein</fullName>
    </submittedName>
</protein>
<evidence type="ECO:0000256" key="2">
    <source>
        <dbReference type="SAM" id="Phobius"/>
    </source>
</evidence>
<sequence>MRVWLISSSVKLSRSLPHITEKILVILYNIIRMTTASIPRFLLPRGEELLRRSNVIPNRIVLPITLHLQARNASTSKAPKPKPSNILEKPEKFNPPSHPARLVKNKMPRIYGTPLSQQQKEEQKKKKYPNMMPPEGTFMHWFLTNKGIHIWISMGVLTTLAFYTLLLDFLTTTPYTDLLPARSEILSHPIVFFRQYLEVYRMHTAYISAQTAERRRHKVEDVQKRSAYRKAHGMEDNEGFGGWTARRESEALGPAIKVPDLDSGSPKRVEENVGVVGSDGEGQGEFVDIEGRKRVKPKKWFGIWE</sequence>
<keyword evidence="2" id="KW-0472">Membrane</keyword>